<dbReference type="SUPFAM" id="SSF53335">
    <property type="entry name" value="S-adenosyl-L-methionine-dependent methyltransferases"/>
    <property type="match status" value="1"/>
</dbReference>
<name>A0A7W7QD76_9PSEU</name>
<dbReference type="InterPro" id="IPR007848">
    <property type="entry name" value="Small_mtfrase_dom"/>
</dbReference>
<keyword evidence="3 6" id="KW-0808">Transferase</keyword>
<gene>
    <name evidence="6" type="ORF">FHR82_007765</name>
</gene>
<feature type="domain" description="Methyltransferase small" evidence="5">
    <location>
        <begin position="16"/>
        <end position="108"/>
    </location>
</feature>
<protein>
    <submittedName>
        <fullName evidence="6">Release factor glutamine methyltransferase</fullName>
        <ecNumber evidence="6">2.1.1.297</ecNumber>
    </submittedName>
</protein>
<evidence type="ECO:0000256" key="2">
    <source>
        <dbReference type="ARBA" id="ARBA00022603"/>
    </source>
</evidence>
<evidence type="ECO:0000313" key="6">
    <source>
        <dbReference type="EMBL" id="MBB4911495.1"/>
    </source>
</evidence>
<dbReference type="RefSeq" id="WP_184815521.1">
    <property type="nucleotide sequence ID" value="NZ_JACHJQ010000010.1"/>
</dbReference>
<dbReference type="GO" id="GO:0102559">
    <property type="term" value="F:peptide chain release factor N(5)-glutamine methyltransferase activity"/>
    <property type="evidence" value="ECO:0007669"/>
    <property type="project" value="UniProtKB-EC"/>
</dbReference>
<organism evidence="6 7">
    <name type="scientific">Actinophytocola algeriensis</name>
    <dbReference type="NCBI Taxonomy" id="1768010"/>
    <lineage>
        <taxon>Bacteria</taxon>
        <taxon>Bacillati</taxon>
        <taxon>Actinomycetota</taxon>
        <taxon>Actinomycetes</taxon>
        <taxon>Pseudonocardiales</taxon>
        <taxon>Pseudonocardiaceae</taxon>
    </lineage>
</organism>
<evidence type="ECO:0000256" key="1">
    <source>
        <dbReference type="ARBA" id="ARBA00006149"/>
    </source>
</evidence>
<dbReference type="GO" id="GO:0003676">
    <property type="term" value="F:nucleic acid binding"/>
    <property type="evidence" value="ECO:0007669"/>
    <property type="project" value="InterPro"/>
</dbReference>
<dbReference type="Proteomes" id="UP000520767">
    <property type="component" value="Unassembled WGS sequence"/>
</dbReference>
<evidence type="ECO:0000259" key="5">
    <source>
        <dbReference type="Pfam" id="PF05175"/>
    </source>
</evidence>
<dbReference type="InterPro" id="IPR004557">
    <property type="entry name" value="PrmC-related"/>
</dbReference>
<comment type="caution">
    <text evidence="6">The sequence shown here is derived from an EMBL/GenBank/DDBJ whole genome shotgun (WGS) entry which is preliminary data.</text>
</comment>
<dbReference type="AlphaFoldDB" id="A0A7W7QD76"/>
<dbReference type="PANTHER" id="PTHR45875">
    <property type="entry name" value="METHYLTRANSFERASE N6AMT1"/>
    <property type="match status" value="1"/>
</dbReference>
<comment type="similarity">
    <text evidence="1">Belongs to the eukaryotic/archaeal PrmC-related family.</text>
</comment>
<dbReference type="InterPro" id="IPR052190">
    <property type="entry name" value="Euk-Arch_PrmC-MTase"/>
</dbReference>
<dbReference type="CDD" id="cd02440">
    <property type="entry name" value="AdoMet_MTases"/>
    <property type="match status" value="1"/>
</dbReference>
<dbReference type="GO" id="GO:0035657">
    <property type="term" value="C:eRF1 methyltransferase complex"/>
    <property type="evidence" value="ECO:0007669"/>
    <property type="project" value="TreeGrafter"/>
</dbReference>
<sequence>MKLLRPLGVYRPQGDTWLLADALRNAGIPPGGDVLEICCGTGALTIVAARTRPKSMTAVDVCRRATLATRFNTAIRGLRVTVEHADAFDRVWGRQFDLVLANPPYVPGVSDLPTRGRSRAWNAGADGRAVLDRLCAHAFDLLAPGGSLLTVHSALCGTDTTLNLLRETGLKASVVARAEEPFGPVMRRRADRLRDLGLIAPGQHHEELVVIRADRLLDND</sequence>
<evidence type="ECO:0000256" key="4">
    <source>
        <dbReference type="ARBA" id="ARBA00022691"/>
    </source>
</evidence>
<dbReference type="EC" id="2.1.1.297" evidence="6"/>
<dbReference type="Pfam" id="PF05175">
    <property type="entry name" value="MTS"/>
    <property type="match status" value="1"/>
</dbReference>
<dbReference type="GO" id="GO:0032259">
    <property type="term" value="P:methylation"/>
    <property type="evidence" value="ECO:0007669"/>
    <property type="project" value="UniProtKB-KW"/>
</dbReference>
<dbReference type="EMBL" id="JACHJQ010000010">
    <property type="protein sequence ID" value="MBB4911495.1"/>
    <property type="molecule type" value="Genomic_DNA"/>
</dbReference>
<keyword evidence="7" id="KW-1185">Reference proteome</keyword>
<reference evidence="6 7" key="1">
    <citation type="submission" date="2020-08" db="EMBL/GenBank/DDBJ databases">
        <title>Genomic Encyclopedia of Type Strains, Phase III (KMG-III): the genomes of soil and plant-associated and newly described type strains.</title>
        <authorList>
            <person name="Whitman W."/>
        </authorList>
    </citation>
    <scope>NUCLEOTIDE SEQUENCE [LARGE SCALE GENOMIC DNA]</scope>
    <source>
        <strain evidence="6 7">CECT 8960</strain>
    </source>
</reference>
<dbReference type="PANTHER" id="PTHR45875:SF1">
    <property type="entry name" value="METHYLTRANSFERASE N6AMT1"/>
    <property type="match status" value="1"/>
</dbReference>
<dbReference type="InterPro" id="IPR002052">
    <property type="entry name" value="DNA_methylase_N6_adenine_CS"/>
</dbReference>
<dbReference type="PROSITE" id="PS00092">
    <property type="entry name" value="N6_MTASE"/>
    <property type="match status" value="1"/>
</dbReference>
<evidence type="ECO:0000256" key="3">
    <source>
        <dbReference type="ARBA" id="ARBA00022679"/>
    </source>
</evidence>
<keyword evidence="4" id="KW-0949">S-adenosyl-L-methionine</keyword>
<proteinExistence type="inferred from homology"/>
<dbReference type="NCBIfam" id="TIGR00537">
    <property type="entry name" value="hemK_rel_arch"/>
    <property type="match status" value="1"/>
</dbReference>
<dbReference type="InterPro" id="IPR029063">
    <property type="entry name" value="SAM-dependent_MTases_sf"/>
</dbReference>
<dbReference type="Gene3D" id="3.40.50.150">
    <property type="entry name" value="Vaccinia Virus protein VP39"/>
    <property type="match status" value="1"/>
</dbReference>
<accession>A0A7W7QD76</accession>
<evidence type="ECO:0000313" key="7">
    <source>
        <dbReference type="Proteomes" id="UP000520767"/>
    </source>
</evidence>
<keyword evidence="2 6" id="KW-0489">Methyltransferase</keyword>